<keyword evidence="2" id="KW-1185">Reference proteome</keyword>
<keyword evidence="1" id="KW-0548">Nucleotidyltransferase</keyword>
<dbReference type="PANTHER" id="PTHR33116:SF82">
    <property type="entry name" value="RNASE H FAMILY PROTEIN"/>
    <property type="match status" value="1"/>
</dbReference>
<accession>A0A5A7R1C3</accession>
<organism evidence="1 2">
    <name type="scientific">Striga asiatica</name>
    <name type="common">Asiatic witchweed</name>
    <name type="synonym">Buchnera asiatica</name>
    <dbReference type="NCBI Taxonomy" id="4170"/>
    <lineage>
        <taxon>Eukaryota</taxon>
        <taxon>Viridiplantae</taxon>
        <taxon>Streptophyta</taxon>
        <taxon>Embryophyta</taxon>
        <taxon>Tracheophyta</taxon>
        <taxon>Spermatophyta</taxon>
        <taxon>Magnoliopsida</taxon>
        <taxon>eudicotyledons</taxon>
        <taxon>Gunneridae</taxon>
        <taxon>Pentapetalae</taxon>
        <taxon>asterids</taxon>
        <taxon>lamiids</taxon>
        <taxon>Lamiales</taxon>
        <taxon>Orobanchaceae</taxon>
        <taxon>Buchnereae</taxon>
        <taxon>Striga</taxon>
    </lineage>
</organism>
<evidence type="ECO:0000313" key="1">
    <source>
        <dbReference type="EMBL" id="GER51122.1"/>
    </source>
</evidence>
<dbReference type="EMBL" id="BKCP01009515">
    <property type="protein sequence ID" value="GER51122.1"/>
    <property type="molecule type" value="Genomic_DNA"/>
</dbReference>
<proteinExistence type="predicted"/>
<gene>
    <name evidence="1" type="ORF">STAS_28477</name>
</gene>
<reference evidence="2" key="1">
    <citation type="journal article" date="2019" name="Curr. Biol.">
        <title>Genome Sequence of Striga asiatica Provides Insight into the Evolution of Plant Parasitism.</title>
        <authorList>
            <person name="Yoshida S."/>
            <person name="Kim S."/>
            <person name="Wafula E.K."/>
            <person name="Tanskanen J."/>
            <person name="Kim Y.M."/>
            <person name="Honaas L."/>
            <person name="Yang Z."/>
            <person name="Spallek T."/>
            <person name="Conn C.E."/>
            <person name="Ichihashi Y."/>
            <person name="Cheong K."/>
            <person name="Cui S."/>
            <person name="Der J.P."/>
            <person name="Gundlach H."/>
            <person name="Jiao Y."/>
            <person name="Hori C."/>
            <person name="Ishida J.K."/>
            <person name="Kasahara H."/>
            <person name="Kiba T."/>
            <person name="Kim M.S."/>
            <person name="Koo N."/>
            <person name="Laohavisit A."/>
            <person name="Lee Y.H."/>
            <person name="Lumba S."/>
            <person name="McCourt P."/>
            <person name="Mortimer J.C."/>
            <person name="Mutuku J.M."/>
            <person name="Nomura T."/>
            <person name="Sasaki-Sekimoto Y."/>
            <person name="Seto Y."/>
            <person name="Wang Y."/>
            <person name="Wakatake T."/>
            <person name="Sakakibara H."/>
            <person name="Demura T."/>
            <person name="Yamaguchi S."/>
            <person name="Yoneyama K."/>
            <person name="Manabe R.I."/>
            <person name="Nelson D.C."/>
            <person name="Schulman A.H."/>
            <person name="Timko M.P."/>
            <person name="dePamphilis C.W."/>
            <person name="Choi D."/>
            <person name="Shirasu K."/>
        </authorList>
    </citation>
    <scope>NUCLEOTIDE SEQUENCE [LARGE SCALE GENOMIC DNA]</scope>
    <source>
        <strain evidence="2">cv. UVA1</strain>
    </source>
</reference>
<dbReference type="OrthoDB" id="913364at2759"/>
<keyword evidence="1" id="KW-0695">RNA-directed DNA polymerase</keyword>
<sequence length="639" mass="72334">MTKTLIKDHKPNLFALIEPKIALDSQYFCRLFNLHQVVQNTSNHIWLFCDHNCQIQILHSSRQLLHVKVSSPLSPTPFMLSIVYGEHTRTTSGRDLTGSFFLICGSPPSLPPPFRTSLVTSQTITLCSVNLNPLSAKLKPSFHFQNMWTRHYLFLQVVKDSWSIPSPSSGLNKLLHKLARLKRTLKAWNRNTFGNIFARVTLERFENVSGQKVSSHKSRFILHNPSPHLVERVHRLTGFTQANLPLQYLGAPLWKGNQNRDLYNDLLYKISSRISSWNHHILSIGGRLELIKSTLISIPFYCLQVLNPPRTLHRLCFPTEEGGFGCRNVQDLVRTTEVKLWWRLRSTSNIWTNLILSKYCPRLHPMEVKRNPADSPTWKRLCSIRTTVDPWIHWLTGDGNISFWHDRWCQYSPLSSLATHTRSNLLVREVWNGTGWNIPLLQTLLPSHVIDSITVFPTHLPSSPPIWKLSSNGSFSFKSAWQAIRTPRSPNPIFRHIWSSLFTPTISTFMVRLLSFWISTPDGLFGGESVLPSLASVVRIWNPSLTFSSSAQLPQQYGSISTLSPLSPKYPPTAFKPLSPTGSILGLASPIYSTSFPFLSFGTSSVPAMTKELNKSPSLLNASAIEFGNIFNSSPILPS</sequence>
<evidence type="ECO:0000313" key="2">
    <source>
        <dbReference type="Proteomes" id="UP000325081"/>
    </source>
</evidence>
<dbReference type="PANTHER" id="PTHR33116">
    <property type="entry name" value="REVERSE TRANSCRIPTASE ZINC-BINDING DOMAIN-CONTAINING PROTEIN-RELATED-RELATED"/>
    <property type="match status" value="1"/>
</dbReference>
<name>A0A5A7R1C3_STRAF</name>
<dbReference type="AlphaFoldDB" id="A0A5A7R1C3"/>
<comment type="caution">
    <text evidence="1">The sequence shown here is derived from an EMBL/GenBank/DDBJ whole genome shotgun (WGS) entry which is preliminary data.</text>
</comment>
<protein>
    <submittedName>
        <fullName evidence="1">RNA-directed DNA polymerase (Reversetranscriptase)-related family protein</fullName>
    </submittedName>
</protein>
<dbReference type="Proteomes" id="UP000325081">
    <property type="component" value="Unassembled WGS sequence"/>
</dbReference>
<keyword evidence="1" id="KW-0808">Transferase</keyword>
<dbReference type="GO" id="GO:0003964">
    <property type="term" value="F:RNA-directed DNA polymerase activity"/>
    <property type="evidence" value="ECO:0007669"/>
    <property type="project" value="UniProtKB-KW"/>
</dbReference>